<proteinExistence type="predicted"/>
<feature type="signal peptide" evidence="2">
    <location>
        <begin position="1"/>
        <end position="18"/>
    </location>
</feature>
<protein>
    <submittedName>
        <fullName evidence="3">Uncharacterized protein</fullName>
    </submittedName>
</protein>
<name>C5L210_PERM5</name>
<dbReference type="OrthoDB" id="440945at2759"/>
<evidence type="ECO:0000256" key="2">
    <source>
        <dbReference type="SAM" id="SignalP"/>
    </source>
</evidence>
<dbReference type="RefSeq" id="XP_002777387.1">
    <property type="nucleotide sequence ID" value="XM_002777341.1"/>
</dbReference>
<dbReference type="OMA" id="ESSAWCQ"/>
<gene>
    <name evidence="3" type="ORF">Pmar_PMAR009700</name>
</gene>
<accession>C5L210</accession>
<evidence type="ECO:0000256" key="1">
    <source>
        <dbReference type="SAM" id="MobiDB-lite"/>
    </source>
</evidence>
<evidence type="ECO:0000313" key="4">
    <source>
        <dbReference type="Proteomes" id="UP000007800"/>
    </source>
</evidence>
<dbReference type="InParanoid" id="C5L210"/>
<feature type="chain" id="PRO_5002952230" evidence="2">
    <location>
        <begin position="19"/>
        <end position="740"/>
    </location>
</feature>
<feature type="region of interest" description="Disordered" evidence="1">
    <location>
        <begin position="318"/>
        <end position="373"/>
    </location>
</feature>
<sequence length="740" mass="79349">MSLTKWIVFLSIAWSALTVPVTTSTTPSLSSQRSVGFCVADRKVFPSLLPSGQITTESFSFTDYGVWYLAGYSSDDGIRMLWRLECNQWLPVAEKALSNIEASGNDMFVFGISEGDVVVFDPESYNAYRTIALADPSKEYTGVTFDQDSNILYVTEKATGRIARFIGQGGVWTPIDPLNGSDVLIEPTILRFTLGKLYVRVNGGVAYATMDGSVNPQWSFVPLDIQGDQSFTAAPDGFLYYRKSIDSVYRLPLDNLIGAGELYAGGCGCGLAPNQVCSSGNGNLVNFNPTGGIVMQDYSEGPDFRFLNWCGDFCTSTTTSGPSTSIIPTRGPRTSTTSTTRGPVFTTTTPGPLTTSTTSGGHTTSTTTSSPTGRCSGDFCVADRKVFPSLLPSGQITTESFSFTDYGVWYLAGYSSDDGIRMLWRLECNQWLPVAEKALSNIEASGNDMFVFGISEGDVVVFDPESYNAYRTIALADPSKEYTGVTFDQDSNILYVTEKATGRIARFIGQGGVWTPIDPLNGSDVLIEPTILRFTLGKLYVRVNGGVAYATMDGSVNPQWSFVPLDIQGDQSFTAAPDGFLYYRKSIDSVYRLPLDNLIGAGELYAGGCGCGLAPNQVCTSGNGNLVNFNPTGGVVMQDYSEESDFRFLNWCGDSCTSTTTSGALTSTTTAPTSGPTTSAVITTTASTTVPTSGVETSKTFSPHLSCDGFCASQVPGSYCKYWANPSVCWGSNTPCSCSD</sequence>
<keyword evidence="2" id="KW-0732">Signal</keyword>
<dbReference type="SUPFAM" id="SSF63825">
    <property type="entry name" value="YWTD domain"/>
    <property type="match status" value="2"/>
</dbReference>
<evidence type="ECO:0000313" key="3">
    <source>
        <dbReference type="EMBL" id="EER09203.1"/>
    </source>
</evidence>
<reference evidence="3 4" key="1">
    <citation type="submission" date="2008-07" db="EMBL/GenBank/DDBJ databases">
        <authorList>
            <person name="El-Sayed N."/>
            <person name="Caler E."/>
            <person name="Inman J."/>
            <person name="Amedeo P."/>
            <person name="Hass B."/>
            <person name="Wortman J."/>
        </authorList>
    </citation>
    <scope>NUCLEOTIDE SEQUENCE [LARGE SCALE GENOMIC DNA]</scope>
    <source>
        <strain evidence="4">ATCC 50983 / TXsc</strain>
    </source>
</reference>
<dbReference type="Proteomes" id="UP000007800">
    <property type="component" value="Unassembled WGS sequence"/>
</dbReference>
<dbReference type="EMBL" id="GG678492">
    <property type="protein sequence ID" value="EER09203.1"/>
    <property type="molecule type" value="Genomic_DNA"/>
</dbReference>
<dbReference type="GeneID" id="9065576"/>
<organism evidence="4">
    <name type="scientific">Perkinsus marinus (strain ATCC 50983 / TXsc)</name>
    <dbReference type="NCBI Taxonomy" id="423536"/>
    <lineage>
        <taxon>Eukaryota</taxon>
        <taxon>Sar</taxon>
        <taxon>Alveolata</taxon>
        <taxon>Perkinsozoa</taxon>
        <taxon>Perkinsea</taxon>
        <taxon>Perkinsida</taxon>
        <taxon>Perkinsidae</taxon>
        <taxon>Perkinsus</taxon>
    </lineage>
</organism>
<keyword evidence="4" id="KW-1185">Reference proteome</keyword>
<dbReference type="AlphaFoldDB" id="C5L210"/>